<evidence type="ECO:0000313" key="3">
    <source>
        <dbReference type="WBParaSite" id="sdigi.contig143.g5179.t1"/>
    </source>
</evidence>
<accession>A0A915PFQ8</accession>
<proteinExistence type="predicted"/>
<keyword evidence="2" id="KW-1185">Reference proteome</keyword>
<dbReference type="WBParaSite" id="sdigi.contig143.g5179.t1">
    <property type="protein sequence ID" value="sdigi.contig143.g5179.t1"/>
    <property type="gene ID" value="sdigi.contig143.g5179"/>
</dbReference>
<organism evidence="2 3">
    <name type="scientific">Setaria digitata</name>
    <dbReference type="NCBI Taxonomy" id="48799"/>
    <lineage>
        <taxon>Eukaryota</taxon>
        <taxon>Metazoa</taxon>
        <taxon>Ecdysozoa</taxon>
        <taxon>Nematoda</taxon>
        <taxon>Chromadorea</taxon>
        <taxon>Rhabditida</taxon>
        <taxon>Spirurina</taxon>
        <taxon>Spiruromorpha</taxon>
        <taxon>Filarioidea</taxon>
        <taxon>Setariidae</taxon>
        <taxon>Setaria</taxon>
    </lineage>
</organism>
<protein>
    <submittedName>
        <fullName evidence="3">Uncharacterized protein</fullName>
    </submittedName>
</protein>
<feature type="region of interest" description="Disordered" evidence="1">
    <location>
        <begin position="1"/>
        <end position="37"/>
    </location>
</feature>
<sequence>MRKTNQSLSSIISDGITDSDNGDVDGEKQAAKNYETS</sequence>
<dbReference type="Proteomes" id="UP000887581">
    <property type="component" value="Unplaced"/>
</dbReference>
<feature type="compositionally biased region" description="Low complexity" evidence="1">
    <location>
        <begin position="7"/>
        <end position="19"/>
    </location>
</feature>
<evidence type="ECO:0000313" key="2">
    <source>
        <dbReference type="Proteomes" id="UP000887581"/>
    </source>
</evidence>
<dbReference type="AlphaFoldDB" id="A0A915PFQ8"/>
<reference evidence="3" key="1">
    <citation type="submission" date="2022-11" db="UniProtKB">
        <authorList>
            <consortium name="WormBaseParasite"/>
        </authorList>
    </citation>
    <scope>IDENTIFICATION</scope>
</reference>
<name>A0A915PFQ8_9BILA</name>
<evidence type="ECO:0000256" key="1">
    <source>
        <dbReference type="SAM" id="MobiDB-lite"/>
    </source>
</evidence>